<protein>
    <submittedName>
        <fullName evidence="1">Uncharacterized protein</fullName>
    </submittedName>
</protein>
<dbReference type="AlphaFoldDB" id="A0A9W4UV31"/>
<gene>
    <name evidence="1" type="ORF">PDIGIT_LOCUS14089</name>
</gene>
<comment type="caution">
    <text evidence="1">The sequence shown here is derived from an EMBL/GenBank/DDBJ whole genome shotgun (WGS) entry which is preliminary data.</text>
</comment>
<proteinExistence type="predicted"/>
<sequence>MKNFRFPGTAAYRKGLDLHFRNILNAWRVYDIYLANLNAEDGRYEMGAHISRFFVTIFNTPPYQPRRNVDAAWLANSMLVYEC</sequence>
<name>A0A9W4UV31_9PLEO</name>
<dbReference type="EMBL" id="CAOQHR010000011">
    <property type="protein sequence ID" value="CAI6340903.1"/>
    <property type="molecule type" value="Genomic_DNA"/>
</dbReference>
<reference evidence="1" key="1">
    <citation type="submission" date="2023-01" db="EMBL/GenBank/DDBJ databases">
        <authorList>
            <person name="Van Ghelder C."/>
            <person name="Rancurel C."/>
        </authorList>
    </citation>
    <scope>NUCLEOTIDE SEQUENCE</scope>
    <source>
        <strain evidence="1">CNCM I-4278</strain>
    </source>
</reference>
<accession>A0A9W4UV31</accession>
<organism evidence="1 2">
    <name type="scientific">Periconia digitata</name>
    <dbReference type="NCBI Taxonomy" id="1303443"/>
    <lineage>
        <taxon>Eukaryota</taxon>
        <taxon>Fungi</taxon>
        <taxon>Dikarya</taxon>
        <taxon>Ascomycota</taxon>
        <taxon>Pezizomycotina</taxon>
        <taxon>Dothideomycetes</taxon>
        <taxon>Pleosporomycetidae</taxon>
        <taxon>Pleosporales</taxon>
        <taxon>Massarineae</taxon>
        <taxon>Periconiaceae</taxon>
        <taxon>Periconia</taxon>
    </lineage>
</organism>
<evidence type="ECO:0000313" key="2">
    <source>
        <dbReference type="Proteomes" id="UP001152607"/>
    </source>
</evidence>
<evidence type="ECO:0000313" key="1">
    <source>
        <dbReference type="EMBL" id="CAI6340903.1"/>
    </source>
</evidence>
<keyword evidence="2" id="KW-1185">Reference proteome</keyword>
<dbReference type="Proteomes" id="UP001152607">
    <property type="component" value="Unassembled WGS sequence"/>
</dbReference>